<evidence type="ECO:0000313" key="1">
    <source>
        <dbReference type="EMBL" id="OQP86015.1"/>
    </source>
</evidence>
<protein>
    <submittedName>
        <fullName evidence="1">Uncharacterized protein</fullName>
    </submittedName>
</protein>
<evidence type="ECO:0000313" key="2">
    <source>
        <dbReference type="Proteomes" id="UP000192652"/>
    </source>
</evidence>
<gene>
    <name evidence="1" type="ORF">BTR14_13105</name>
</gene>
<dbReference type="RefSeq" id="WP_081176489.1">
    <property type="nucleotide sequence ID" value="NZ_MSPX01000010.1"/>
</dbReference>
<reference evidence="1 2" key="1">
    <citation type="journal article" date="2017" name="Antonie Van Leeuwenhoek">
        <title>Rhizobium rhizosphaerae sp. nov., a novel species isolated from rice rhizosphere.</title>
        <authorList>
            <person name="Zhao J.J."/>
            <person name="Zhang J."/>
            <person name="Zhang R.J."/>
            <person name="Zhang C.W."/>
            <person name="Yin H.Q."/>
            <person name="Zhang X.X."/>
        </authorList>
    </citation>
    <scope>NUCLEOTIDE SEQUENCE [LARGE SCALE GENOMIC DNA]</scope>
    <source>
        <strain evidence="1 2">RD15</strain>
    </source>
</reference>
<proteinExistence type="predicted"/>
<comment type="caution">
    <text evidence="1">The sequence shown here is derived from an EMBL/GenBank/DDBJ whole genome shotgun (WGS) entry which is preliminary data.</text>
</comment>
<dbReference type="EMBL" id="MSPX01000010">
    <property type="protein sequence ID" value="OQP86015.1"/>
    <property type="molecule type" value="Genomic_DNA"/>
</dbReference>
<sequence length="187" mass="19707">MTILNVVLERDAVHVFTDTRATWPDGSRLADVPKVIPLPHMRAVIAVRGEIAALGKASTIACMCGNSFDELMGKLALALKAEHSFLGTADVVVAGWSADGPQAFAVFTHDGHGIAPFTRFDISYALFTPVLTPSVLKSVETTGPLRGLPLAVLDQVQSEPLRCGGVIQVTSVYEHAITASVAFPAAA</sequence>
<organism evidence="1 2">
    <name type="scientific">Xaviernesmea rhizosphaerae</name>
    <dbReference type="NCBI Taxonomy" id="1672749"/>
    <lineage>
        <taxon>Bacteria</taxon>
        <taxon>Pseudomonadati</taxon>
        <taxon>Pseudomonadota</taxon>
        <taxon>Alphaproteobacteria</taxon>
        <taxon>Hyphomicrobiales</taxon>
        <taxon>Rhizobiaceae</taxon>
        <taxon>Rhizobium/Agrobacterium group</taxon>
        <taxon>Xaviernesmea</taxon>
    </lineage>
</organism>
<keyword evidence="2" id="KW-1185">Reference proteome</keyword>
<name>A0ABX3PC54_9HYPH</name>
<accession>A0ABX3PC54</accession>
<dbReference type="Proteomes" id="UP000192652">
    <property type="component" value="Unassembled WGS sequence"/>
</dbReference>